<gene>
    <name evidence="2" type="ORF">BpHYR1_011319</name>
</gene>
<evidence type="ECO:0000256" key="1">
    <source>
        <dbReference type="SAM" id="MobiDB-lite"/>
    </source>
</evidence>
<organism evidence="2 3">
    <name type="scientific">Brachionus plicatilis</name>
    <name type="common">Marine rotifer</name>
    <name type="synonym">Brachionus muelleri</name>
    <dbReference type="NCBI Taxonomy" id="10195"/>
    <lineage>
        <taxon>Eukaryota</taxon>
        <taxon>Metazoa</taxon>
        <taxon>Spiralia</taxon>
        <taxon>Gnathifera</taxon>
        <taxon>Rotifera</taxon>
        <taxon>Eurotatoria</taxon>
        <taxon>Monogononta</taxon>
        <taxon>Pseudotrocha</taxon>
        <taxon>Ploima</taxon>
        <taxon>Brachionidae</taxon>
        <taxon>Brachionus</taxon>
    </lineage>
</organism>
<dbReference type="Proteomes" id="UP000276133">
    <property type="component" value="Unassembled WGS sequence"/>
</dbReference>
<feature type="region of interest" description="Disordered" evidence="1">
    <location>
        <begin position="151"/>
        <end position="196"/>
    </location>
</feature>
<name>A0A3M7Q2I6_BRAPC</name>
<evidence type="ECO:0000313" key="2">
    <source>
        <dbReference type="EMBL" id="RNA05225.1"/>
    </source>
</evidence>
<reference evidence="2 3" key="1">
    <citation type="journal article" date="2018" name="Sci. Rep.">
        <title>Genomic signatures of local adaptation to the degree of environmental predictability in rotifers.</title>
        <authorList>
            <person name="Franch-Gras L."/>
            <person name="Hahn C."/>
            <person name="Garcia-Roger E.M."/>
            <person name="Carmona M.J."/>
            <person name="Serra M."/>
            <person name="Gomez A."/>
        </authorList>
    </citation>
    <scope>NUCLEOTIDE SEQUENCE [LARGE SCALE GENOMIC DNA]</scope>
    <source>
        <strain evidence="2">HYR1</strain>
    </source>
</reference>
<dbReference type="EMBL" id="REGN01007813">
    <property type="protein sequence ID" value="RNA05225.1"/>
    <property type="molecule type" value="Genomic_DNA"/>
</dbReference>
<evidence type="ECO:0000313" key="3">
    <source>
        <dbReference type="Proteomes" id="UP000276133"/>
    </source>
</evidence>
<accession>A0A3M7Q2I6</accession>
<keyword evidence="3" id="KW-1185">Reference proteome</keyword>
<comment type="caution">
    <text evidence="2">The sequence shown here is derived from an EMBL/GenBank/DDBJ whole genome shotgun (WGS) entry which is preliminary data.</text>
</comment>
<feature type="compositionally biased region" description="Polar residues" evidence="1">
    <location>
        <begin position="187"/>
        <end position="196"/>
    </location>
</feature>
<proteinExistence type="predicted"/>
<sequence>MKRISLSDSCILESSLLMNNGPYGCFLQQLNMVFQEHTLLSIKNFNTDLLIAKLLIHLEYCKLDDTAARTLDSNELNISSSSSIYYKPHTVYPCSEMRALKPEYQRTMSLNLVKMMKNFKKYSTSYWGFFFLSFWVVVDEIVADDGVTCPLSSQSSSSQSRVEQTTAKPIASSSPSSSGESEVAQPEPTQTIPSLN</sequence>
<dbReference type="AlphaFoldDB" id="A0A3M7Q2I6"/>
<protein>
    <submittedName>
        <fullName evidence="2">Uncharacterized protein</fullName>
    </submittedName>
</protein>
<feature type="compositionally biased region" description="Low complexity" evidence="1">
    <location>
        <begin position="172"/>
        <end position="182"/>
    </location>
</feature>